<evidence type="ECO:0000313" key="4">
    <source>
        <dbReference type="Proteomes" id="UP001501510"/>
    </source>
</evidence>
<comment type="function">
    <text evidence="2">Could be involved in insertion of integral membrane proteins into the membrane.</text>
</comment>
<gene>
    <name evidence="3" type="primary">yidD</name>
    <name evidence="3" type="ORF">GCM10008906_32430</name>
</gene>
<keyword evidence="4" id="KW-1185">Reference proteome</keyword>
<organism evidence="3 4">
    <name type="scientific">Clostridium oceanicum</name>
    <dbReference type="NCBI Taxonomy" id="1543"/>
    <lineage>
        <taxon>Bacteria</taxon>
        <taxon>Bacillati</taxon>
        <taxon>Bacillota</taxon>
        <taxon>Clostridia</taxon>
        <taxon>Eubacteriales</taxon>
        <taxon>Clostridiaceae</taxon>
        <taxon>Clostridium</taxon>
    </lineage>
</organism>
<name>A0ABN1JS84_9CLOT</name>
<keyword evidence="2" id="KW-1003">Cell membrane</keyword>
<proteinExistence type="inferred from homology"/>
<dbReference type="RefSeq" id="WP_343763272.1">
    <property type="nucleotide sequence ID" value="NZ_BAAACG010000016.1"/>
</dbReference>
<evidence type="ECO:0000256" key="2">
    <source>
        <dbReference type="HAMAP-Rule" id="MF_00386"/>
    </source>
</evidence>
<sequence>MKNFLIFFINLYRKYISPRKRQCCKFYPTCSQYAIDAINKYGALKGTFMAIKRILRCHPFSKGGYDPVK</sequence>
<dbReference type="InterPro" id="IPR002696">
    <property type="entry name" value="Membr_insert_effic_factor_YidD"/>
</dbReference>
<dbReference type="NCBIfam" id="TIGR00278">
    <property type="entry name" value="membrane protein insertion efficiency factor YidD"/>
    <property type="match status" value="1"/>
</dbReference>
<dbReference type="HAMAP" id="MF_00386">
    <property type="entry name" value="UPF0161_YidD"/>
    <property type="match status" value="1"/>
</dbReference>
<dbReference type="Proteomes" id="UP001501510">
    <property type="component" value="Unassembled WGS sequence"/>
</dbReference>
<accession>A0ABN1JS84</accession>
<dbReference type="PANTHER" id="PTHR33383">
    <property type="entry name" value="MEMBRANE PROTEIN INSERTION EFFICIENCY FACTOR-RELATED"/>
    <property type="match status" value="1"/>
</dbReference>
<evidence type="ECO:0000313" key="3">
    <source>
        <dbReference type="EMBL" id="GAA0745705.1"/>
    </source>
</evidence>
<dbReference type="SMART" id="SM01234">
    <property type="entry name" value="Haemolytic"/>
    <property type="match status" value="1"/>
</dbReference>
<comment type="caution">
    <text evidence="3">The sequence shown here is derived from an EMBL/GenBank/DDBJ whole genome shotgun (WGS) entry which is preliminary data.</text>
</comment>
<comment type="similarity">
    <text evidence="2">Belongs to the UPF0161 family.</text>
</comment>
<evidence type="ECO:0000256" key="1">
    <source>
        <dbReference type="ARBA" id="ARBA00023136"/>
    </source>
</evidence>
<dbReference type="EMBL" id="BAAACG010000016">
    <property type="protein sequence ID" value="GAA0745705.1"/>
    <property type="molecule type" value="Genomic_DNA"/>
</dbReference>
<protein>
    <recommendedName>
        <fullName evidence="2">Putative membrane protein insertion efficiency factor</fullName>
    </recommendedName>
</protein>
<reference evidence="3 4" key="1">
    <citation type="journal article" date="2019" name="Int. J. Syst. Evol. Microbiol.">
        <title>The Global Catalogue of Microorganisms (GCM) 10K type strain sequencing project: providing services to taxonomists for standard genome sequencing and annotation.</title>
        <authorList>
            <consortium name="The Broad Institute Genomics Platform"/>
            <consortium name="The Broad Institute Genome Sequencing Center for Infectious Disease"/>
            <person name="Wu L."/>
            <person name="Ma J."/>
        </authorList>
    </citation>
    <scope>NUCLEOTIDE SEQUENCE [LARGE SCALE GENOMIC DNA]</scope>
    <source>
        <strain evidence="3 4">JCM 1407</strain>
    </source>
</reference>
<dbReference type="PANTHER" id="PTHR33383:SF1">
    <property type="entry name" value="MEMBRANE PROTEIN INSERTION EFFICIENCY FACTOR-RELATED"/>
    <property type="match status" value="1"/>
</dbReference>
<dbReference type="Pfam" id="PF01809">
    <property type="entry name" value="YidD"/>
    <property type="match status" value="1"/>
</dbReference>
<keyword evidence="1 2" id="KW-0472">Membrane</keyword>
<comment type="subcellular location">
    <subcellularLocation>
        <location evidence="2">Cell membrane</location>
        <topology evidence="2">Peripheral membrane protein</topology>
        <orientation evidence="2">Cytoplasmic side</orientation>
    </subcellularLocation>
</comment>